<organism evidence="2 3">
    <name type="scientific">Schaalia naturae</name>
    <dbReference type="NCBI Taxonomy" id="635203"/>
    <lineage>
        <taxon>Bacteria</taxon>
        <taxon>Bacillati</taxon>
        <taxon>Actinomycetota</taxon>
        <taxon>Actinomycetes</taxon>
        <taxon>Actinomycetales</taxon>
        <taxon>Actinomycetaceae</taxon>
        <taxon>Schaalia</taxon>
    </lineage>
</organism>
<keyword evidence="3" id="KW-1185">Reference proteome</keyword>
<gene>
    <name evidence="2" type="ORF">ACFQWG_13970</name>
</gene>
<proteinExistence type="predicted"/>
<evidence type="ECO:0000256" key="1">
    <source>
        <dbReference type="SAM" id="Phobius"/>
    </source>
</evidence>
<sequence length="85" mass="8629">MTGGVLALVGLAIILWPEPGLTPHPLPFPPSASTRPIAGYAVFGYPLLTLGALIALAGALRAAVAAARSHRRGGGSRGFRASVEE</sequence>
<keyword evidence="1" id="KW-0812">Transmembrane</keyword>
<reference evidence="3" key="1">
    <citation type="journal article" date="2019" name="Int. J. Syst. Evol. Microbiol.">
        <title>The Global Catalogue of Microorganisms (GCM) 10K type strain sequencing project: providing services to taxonomists for standard genome sequencing and annotation.</title>
        <authorList>
            <consortium name="The Broad Institute Genomics Platform"/>
            <consortium name="The Broad Institute Genome Sequencing Center for Infectious Disease"/>
            <person name="Wu L."/>
            <person name="Ma J."/>
        </authorList>
    </citation>
    <scope>NUCLEOTIDE SEQUENCE [LARGE SCALE GENOMIC DNA]</scope>
    <source>
        <strain evidence="3">CCUG 56698</strain>
    </source>
</reference>
<keyword evidence="1" id="KW-1133">Transmembrane helix</keyword>
<name>A0ABW2SQF5_9ACTO</name>
<dbReference type="RefSeq" id="WP_380976463.1">
    <property type="nucleotide sequence ID" value="NZ_JBHTEF010000002.1"/>
</dbReference>
<dbReference type="EMBL" id="JBHTEF010000002">
    <property type="protein sequence ID" value="MFC7582292.1"/>
    <property type="molecule type" value="Genomic_DNA"/>
</dbReference>
<feature type="transmembrane region" description="Helical" evidence="1">
    <location>
        <begin position="44"/>
        <end position="67"/>
    </location>
</feature>
<accession>A0ABW2SQF5</accession>
<keyword evidence="1" id="KW-0472">Membrane</keyword>
<protein>
    <submittedName>
        <fullName evidence="2">Uncharacterized protein</fullName>
    </submittedName>
</protein>
<evidence type="ECO:0000313" key="3">
    <source>
        <dbReference type="Proteomes" id="UP001596527"/>
    </source>
</evidence>
<comment type="caution">
    <text evidence="2">The sequence shown here is derived from an EMBL/GenBank/DDBJ whole genome shotgun (WGS) entry which is preliminary data.</text>
</comment>
<dbReference type="Proteomes" id="UP001596527">
    <property type="component" value="Unassembled WGS sequence"/>
</dbReference>
<evidence type="ECO:0000313" key="2">
    <source>
        <dbReference type="EMBL" id="MFC7582292.1"/>
    </source>
</evidence>